<feature type="transmembrane region" description="Helical" evidence="6">
    <location>
        <begin position="94"/>
        <end position="119"/>
    </location>
</feature>
<dbReference type="InterPro" id="IPR002528">
    <property type="entry name" value="MATE_fam"/>
</dbReference>
<feature type="transmembrane region" description="Helical" evidence="6">
    <location>
        <begin position="229"/>
        <end position="254"/>
    </location>
</feature>
<proteinExistence type="inferred from homology"/>
<name>A0A7S3XD07_9CHLO</name>
<dbReference type="AlphaFoldDB" id="A0A7S3XD07"/>
<dbReference type="GO" id="GO:0042910">
    <property type="term" value="F:xenobiotic transmembrane transporter activity"/>
    <property type="evidence" value="ECO:0007669"/>
    <property type="project" value="InterPro"/>
</dbReference>
<organism evidence="8">
    <name type="scientific">Picocystis salinarum</name>
    <dbReference type="NCBI Taxonomy" id="88271"/>
    <lineage>
        <taxon>Eukaryota</taxon>
        <taxon>Viridiplantae</taxon>
        <taxon>Chlorophyta</taxon>
        <taxon>Picocystophyceae</taxon>
        <taxon>Picocystales</taxon>
        <taxon>Picocystaceae</taxon>
        <taxon>Picocystis</taxon>
    </lineage>
</organism>
<keyword evidence="3 6" id="KW-0812">Transmembrane</keyword>
<dbReference type="EMBL" id="HBIS01002145">
    <property type="protein sequence ID" value="CAE0608093.1"/>
    <property type="molecule type" value="Transcribed_RNA"/>
</dbReference>
<feature type="transmembrane region" description="Helical" evidence="6">
    <location>
        <begin position="202"/>
        <end position="223"/>
    </location>
</feature>
<feature type="region of interest" description="Disordered" evidence="7">
    <location>
        <begin position="1"/>
        <end position="35"/>
    </location>
</feature>
<dbReference type="NCBIfam" id="TIGR00797">
    <property type="entry name" value="matE"/>
    <property type="match status" value="1"/>
</dbReference>
<evidence type="ECO:0000256" key="3">
    <source>
        <dbReference type="ARBA" id="ARBA00022692"/>
    </source>
</evidence>
<evidence type="ECO:0000313" key="8">
    <source>
        <dbReference type="EMBL" id="CAE0608093.1"/>
    </source>
</evidence>
<feature type="transmembrane region" description="Helical" evidence="6">
    <location>
        <begin position="315"/>
        <end position="337"/>
    </location>
</feature>
<feature type="transmembrane region" description="Helical" evidence="6">
    <location>
        <begin position="173"/>
        <end position="190"/>
    </location>
</feature>
<evidence type="ECO:0000256" key="7">
    <source>
        <dbReference type="SAM" id="MobiDB-lite"/>
    </source>
</evidence>
<dbReference type="GO" id="GO:0016020">
    <property type="term" value="C:membrane"/>
    <property type="evidence" value="ECO:0007669"/>
    <property type="project" value="UniProtKB-SubCell"/>
</dbReference>
<sequence length="483" mass="51706">MVPSRRLESGGNEEGTVPVERKERNHGEMLSRGPRVRPPFPVQRFWKAKETQEILALALPAFGSLLADPLMSLIDTACVGRASTLSLAALGPNTSIFNFVFQMFSFLSTGTTGLIAKNLALGKKNCAKRTLGTALGLALGIGVTVSALIQVAAPSLLRIMGANNAMVTAGTSYLRIRSLAVPAVLTLMVAQGACLGRQDAKTPLFIFMFAGLLNCIGDLWLVLPQGLSLGLPGAAIATLVSQVLAACIFVGILFHRGHLPRTMYRLRWEDTAPFLNVSGMLLLGSLCRMGVYTLMTVTATSMGMVTIASHQIALQVFWFLTYFVDPLFVAATSFIARDIKKRRNQVARMAWTLISCAIAAGMVLGVSSGGIPLAFGEVFTSDPEIISSLRNVSLLMGVSQLFSSVVLVAEGILIGAGELGYLAKIHCFNFVVLGLYLVAVKVFELGLPGIWGGILINQVLRLLQHFWHVKRQKGTLASALSAA</sequence>
<dbReference type="CDD" id="cd13136">
    <property type="entry name" value="MATE_DinF_like"/>
    <property type="match status" value="1"/>
</dbReference>
<dbReference type="InterPro" id="IPR044644">
    <property type="entry name" value="DinF-like"/>
</dbReference>
<feature type="compositionally biased region" description="Basic and acidic residues" evidence="7">
    <location>
        <begin position="19"/>
        <end position="29"/>
    </location>
</feature>
<feature type="transmembrane region" description="Helical" evidence="6">
    <location>
        <begin position="349"/>
        <end position="374"/>
    </location>
</feature>
<evidence type="ECO:0000256" key="6">
    <source>
        <dbReference type="RuleBase" id="RU004914"/>
    </source>
</evidence>
<evidence type="ECO:0000256" key="5">
    <source>
        <dbReference type="ARBA" id="ARBA00023136"/>
    </source>
</evidence>
<evidence type="ECO:0000256" key="1">
    <source>
        <dbReference type="ARBA" id="ARBA00004141"/>
    </source>
</evidence>
<dbReference type="PANTHER" id="PTHR42893:SF44">
    <property type="entry name" value="PROTEIN DETOXIFICATION"/>
    <property type="match status" value="1"/>
</dbReference>
<evidence type="ECO:0000256" key="2">
    <source>
        <dbReference type="ARBA" id="ARBA00010199"/>
    </source>
</evidence>
<feature type="transmembrane region" description="Helical" evidence="6">
    <location>
        <begin position="54"/>
        <end position="74"/>
    </location>
</feature>
<accession>A0A7S3XD07</accession>
<keyword evidence="4 6" id="KW-1133">Transmembrane helix</keyword>
<dbReference type="Pfam" id="PF01554">
    <property type="entry name" value="MatE"/>
    <property type="match status" value="2"/>
</dbReference>
<evidence type="ECO:0000256" key="4">
    <source>
        <dbReference type="ARBA" id="ARBA00022989"/>
    </source>
</evidence>
<dbReference type="GO" id="GO:0015297">
    <property type="term" value="F:antiporter activity"/>
    <property type="evidence" value="ECO:0007669"/>
    <property type="project" value="InterPro"/>
</dbReference>
<gene>
    <name evidence="8" type="ORF">PSAL00342_LOCUS1910</name>
</gene>
<protein>
    <recommendedName>
        <fullName evidence="6">Protein DETOXIFICATION</fullName>
    </recommendedName>
    <alternativeName>
        <fullName evidence="6">Multidrug and toxic compound extrusion protein</fullName>
    </alternativeName>
</protein>
<keyword evidence="5 6" id="KW-0472">Membrane</keyword>
<comment type="subcellular location">
    <subcellularLocation>
        <location evidence="1">Membrane</location>
        <topology evidence="1">Multi-pass membrane protein</topology>
    </subcellularLocation>
</comment>
<feature type="transmembrane region" description="Helical" evidence="6">
    <location>
        <begin position="274"/>
        <end position="295"/>
    </location>
</feature>
<feature type="transmembrane region" description="Helical" evidence="6">
    <location>
        <begin position="131"/>
        <end position="153"/>
    </location>
</feature>
<dbReference type="PANTHER" id="PTHR42893">
    <property type="entry name" value="PROTEIN DETOXIFICATION 44, CHLOROPLASTIC-RELATED"/>
    <property type="match status" value="1"/>
</dbReference>
<comment type="similarity">
    <text evidence="2 6">Belongs to the multi antimicrobial extrusion (MATE) (TC 2.A.66.1) family.</text>
</comment>
<reference evidence="8" key="1">
    <citation type="submission" date="2021-01" db="EMBL/GenBank/DDBJ databases">
        <authorList>
            <person name="Corre E."/>
            <person name="Pelletier E."/>
            <person name="Niang G."/>
            <person name="Scheremetjew M."/>
            <person name="Finn R."/>
            <person name="Kale V."/>
            <person name="Holt S."/>
            <person name="Cochrane G."/>
            <person name="Meng A."/>
            <person name="Brown T."/>
            <person name="Cohen L."/>
        </authorList>
    </citation>
    <scope>NUCLEOTIDE SEQUENCE</scope>
    <source>
        <strain evidence="8">CCMP1897</strain>
    </source>
</reference>
<feature type="transmembrane region" description="Helical" evidence="6">
    <location>
        <begin position="394"/>
        <end position="414"/>
    </location>
</feature>